<dbReference type="CDD" id="cd03221">
    <property type="entry name" value="ABCF_EF-3"/>
    <property type="match status" value="2"/>
</dbReference>
<dbReference type="SUPFAM" id="SSF52540">
    <property type="entry name" value="P-loop containing nucleoside triphosphate hydrolases"/>
    <property type="match status" value="2"/>
</dbReference>
<dbReference type="Pfam" id="PF16326">
    <property type="entry name" value="ABC_tran_CTD"/>
    <property type="match status" value="1"/>
</dbReference>
<keyword evidence="2 5" id="KW-0067">ATP-binding</keyword>
<evidence type="ECO:0000259" key="4">
    <source>
        <dbReference type="PROSITE" id="PS50893"/>
    </source>
</evidence>
<evidence type="ECO:0000256" key="1">
    <source>
        <dbReference type="ARBA" id="ARBA00022741"/>
    </source>
</evidence>
<dbReference type="RefSeq" id="WP_020512901.1">
    <property type="nucleotide sequence ID" value="NZ_JBIAZU010000007.1"/>
</dbReference>
<dbReference type="Pfam" id="PF00005">
    <property type="entry name" value="ABC_tran"/>
    <property type="match status" value="2"/>
</dbReference>
<gene>
    <name evidence="5" type="ORF">ACFY35_40520</name>
</gene>
<evidence type="ECO:0000313" key="5">
    <source>
        <dbReference type="EMBL" id="MFF5295755.1"/>
    </source>
</evidence>
<dbReference type="InterPro" id="IPR003593">
    <property type="entry name" value="AAA+_ATPase"/>
</dbReference>
<dbReference type="InterPro" id="IPR027417">
    <property type="entry name" value="P-loop_NTPase"/>
</dbReference>
<feature type="domain" description="ABC transporter" evidence="4">
    <location>
        <begin position="292"/>
        <end position="511"/>
    </location>
</feature>
<keyword evidence="3" id="KW-0175">Coiled coil</keyword>
<dbReference type="PROSITE" id="PS00211">
    <property type="entry name" value="ABC_TRANSPORTER_1"/>
    <property type="match status" value="2"/>
</dbReference>
<keyword evidence="1" id="KW-0547">Nucleotide-binding</keyword>
<dbReference type="InterPro" id="IPR017871">
    <property type="entry name" value="ABC_transporter-like_CS"/>
</dbReference>
<reference evidence="5 6" key="1">
    <citation type="submission" date="2024-10" db="EMBL/GenBank/DDBJ databases">
        <title>The Natural Products Discovery Center: Release of the First 8490 Sequenced Strains for Exploring Actinobacteria Biosynthetic Diversity.</title>
        <authorList>
            <person name="Kalkreuter E."/>
            <person name="Kautsar S.A."/>
            <person name="Yang D."/>
            <person name="Bader C.D."/>
            <person name="Teijaro C.N."/>
            <person name="Fluegel L."/>
            <person name="Davis C.M."/>
            <person name="Simpson J.R."/>
            <person name="Lauterbach L."/>
            <person name="Steele A.D."/>
            <person name="Gui C."/>
            <person name="Meng S."/>
            <person name="Li G."/>
            <person name="Viehrig K."/>
            <person name="Ye F."/>
            <person name="Su P."/>
            <person name="Kiefer A.F."/>
            <person name="Nichols A."/>
            <person name="Cepeda A.J."/>
            <person name="Yan W."/>
            <person name="Fan B."/>
            <person name="Jiang Y."/>
            <person name="Adhikari A."/>
            <person name="Zheng C.-J."/>
            <person name="Schuster L."/>
            <person name="Cowan T.M."/>
            <person name="Smanski M.J."/>
            <person name="Chevrette M.G."/>
            <person name="De Carvalho L.P.S."/>
            <person name="Shen B."/>
        </authorList>
    </citation>
    <scope>NUCLEOTIDE SEQUENCE [LARGE SCALE GENOMIC DNA]</scope>
    <source>
        <strain evidence="5 6">NPDC000087</strain>
    </source>
</reference>
<evidence type="ECO:0000256" key="3">
    <source>
        <dbReference type="SAM" id="Coils"/>
    </source>
</evidence>
<dbReference type="PANTHER" id="PTHR42855:SF1">
    <property type="entry name" value="ABC TRANSPORTER DOMAIN-CONTAINING PROTEIN"/>
    <property type="match status" value="1"/>
</dbReference>
<proteinExistence type="predicted"/>
<accession>A0ABW6WTD6</accession>
<dbReference type="Gene3D" id="3.40.50.300">
    <property type="entry name" value="P-loop containing nucleotide triphosphate hydrolases"/>
    <property type="match status" value="2"/>
</dbReference>
<keyword evidence="6" id="KW-1185">Reference proteome</keyword>
<dbReference type="EMBL" id="JBIAZU010000007">
    <property type="protein sequence ID" value="MFF5295755.1"/>
    <property type="molecule type" value="Genomic_DNA"/>
</dbReference>
<feature type="domain" description="ABC transporter" evidence="4">
    <location>
        <begin position="5"/>
        <end position="230"/>
    </location>
</feature>
<dbReference type="SMART" id="SM00382">
    <property type="entry name" value="AAA"/>
    <property type="match status" value="2"/>
</dbReference>
<dbReference type="Proteomes" id="UP001602245">
    <property type="component" value="Unassembled WGS sequence"/>
</dbReference>
<protein>
    <submittedName>
        <fullName evidence="5">ABC-F family ATP-binding cassette domain-containing protein</fullName>
    </submittedName>
</protein>
<dbReference type="InterPro" id="IPR003439">
    <property type="entry name" value="ABC_transporter-like_ATP-bd"/>
</dbReference>
<sequence>MANIINLDRVSKGYGAAGQLLTDVSLGLDDDARVGVVGLNGAGKSTLLRLLAKSEEPDSGRVTHRRDLRVATLPQTLDLAADATVRDVVVGTAWLERGMGAEHEWAGDAGVRAILDGLGMGYLGLDSAVGPMSGGERRRVALAALLVRQSDLLILDEPTNHLDVAGVDWLARHLLTRRGALCVVTHDRWFLDAVCTATWEVVDEQVFAYEGGYAAWTLTRAERQRVAAAVEARRQNLLRKEIAWLRRGPPARTSKPQFRIDAANALIADVPPVRDTVSLRRLAVTRLGKQVYDLEDVTLTAGSKPILDGLTWQVGPGDRIAILGANGAGKTTLLRLLAGITTPAAGRLVTGSTVRSAFLSQELKELPGELRLLEAVEEVAKRVRLGDRELTAGQLAEVFGFTDKRIWTPVSDLSGGERRRLQLLRLLAAEPNVLLLDEPTNDLDTDTLAALEDLLDSWPGTMIVASHDRYLVERVTDTAYGLFGDGRLVHLPGGVDDYLARNAGRLLGGVRETQAQATPSVTGLTAGELRQARKDLARLERQLGKLEERILKINESLAEHGSDYGKLVELEAQLKAAQEERGQVEEAWLELAEQVPES</sequence>
<evidence type="ECO:0000313" key="6">
    <source>
        <dbReference type="Proteomes" id="UP001602245"/>
    </source>
</evidence>
<dbReference type="GO" id="GO:0005524">
    <property type="term" value="F:ATP binding"/>
    <property type="evidence" value="ECO:0007669"/>
    <property type="project" value="UniProtKB-KW"/>
</dbReference>
<dbReference type="InterPro" id="IPR051309">
    <property type="entry name" value="ABCF_ATPase"/>
</dbReference>
<dbReference type="PROSITE" id="PS50893">
    <property type="entry name" value="ABC_TRANSPORTER_2"/>
    <property type="match status" value="2"/>
</dbReference>
<name>A0ABW6WTD6_9ACTN</name>
<organism evidence="5 6">
    <name type="scientific">Paractinoplanes globisporus</name>
    <dbReference type="NCBI Taxonomy" id="113565"/>
    <lineage>
        <taxon>Bacteria</taxon>
        <taxon>Bacillati</taxon>
        <taxon>Actinomycetota</taxon>
        <taxon>Actinomycetes</taxon>
        <taxon>Micromonosporales</taxon>
        <taxon>Micromonosporaceae</taxon>
        <taxon>Paractinoplanes</taxon>
    </lineage>
</organism>
<evidence type="ECO:0000256" key="2">
    <source>
        <dbReference type="ARBA" id="ARBA00022840"/>
    </source>
</evidence>
<dbReference type="InterPro" id="IPR032524">
    <property type="entry name" value="ABC_tran_C"/>
</dbReference>
<dbReference type="PANTHER" id="PTHR42855">
    <property type="entry name" value="ABC TRANSPORTER ATP-BINDING SUBUNIT"/>
    <property type="match status" value="1"/>
</dbReference>
<comment type="caution">
    <text evidence="5">The sequence shown here is derived from an EMBL/GenBank/DDBJ whole genome shotgun (WGS) entry which is preliminary data.</text>
</comment>
<feature type="coiled-coil region" evidence="3">
    <location>
        <begin position="529"/>
        <end position="587"/>
    </location>
</feature>